<gene>
    <name evidence="1" type="ORF">QFZ56_000362</name>
</gene>
<comment type="caution">
    <text evidence="1">The sequence shown here is derived from an EMBL/GenBank/DDBJ whole genome shotgun (WGS) entry which is preliminary data.</text>
</comment>
<keyword evidence="2" id="KW-1185">Reference proteome</keyword>
<organism evidence="1 2">
    <name type="scientific">Streptomyces achromogenes</name>
    <dbReference type="NCBI Taxonomy" id="67255"/>
    <lineage>
        <taxon>Bacteria</taxon>
        <taxon>Bacillati</taxon>
        <taxon>Actinomycetota</taxon>
        <taxon>Actinomycetes</taxon>
        <taxon>Kitasatosporales</taxon>
        <taxon>Streptomycetaceae</taxon>
        <taxon>Streptomyces</taxon>
    </lineage>
</organism>
<dbReference type="EMBL" id="JAUSYA010000001">
    <property type="protein sequence ID" value="MDQ0681399.1"/>
    <property type="molecule type" value="Genomic_DNA"/>
</dbReference>
<sequence>MEDRTGTDIYGFPALDGPDGGATVMLHDKGAAVDPDQVDREIHRSVAWGRQVCSQQCRRPYLLGSASNQLGVNTQSAGT</sequence>
<dbReference type="Gene3D" id="3.30.9.10">
    <property type="entry name" value="D-Amino Acid Oxidase, subunit A, domain 2"/>
    <property type="match status" value="1"/>
</dbReference>
<reference evidence="1 2" key="1">
    <citation type="submission" date="2023-07" db="EMBL/GenBank/DDBJ databases">
        <title>Comparative genomics of wheat-associated soil bacteria to identify genetic determinants of phenazine resistance.</title>
        <authorList>
            <person name="Mouncey N."/>
        </authorList>
    </citation>
    <scope>NUCLEOTIDE SEQUENCE [LARGE SCALE GENOMIC DNA]</scope>
    <source>
        <strain evidence="1 2">W4I19-2</strain>
    </source>
</reference>
<dbReference type="Proteomes" id="UP001243364">
    <property type="component" value="Unassembled WGS sequence"/>
</dbReference>
<evidence type="ECO:0000313" key="1">
    <source>
        <dbReference type="EMBL" id="MDQ0681399.1"/>
    </source>
</evidence>
<evidence type="ECO:0000313" key="2">
    <source>
        <dbReference type="Proteomes" id="UP001243364"/>
    </source>
</evidence>
<accession>A0ABU0PSN0</accession>
<protein>
    <submittedName>
        <fullName evidence="1">Uncharacterized protein</fullName>
    </submittedName>
</protein>
<proteinExistence type="predicted"/>
<name>A0ABU0PSN0_STRAH</name>